<evidence type="ECO:0000259" key="8">
    <source>
        <dbReference type="SMART" id="SM00245"/>
    </source>
</evidence>
<protein>
    <submittedName>
        <fullName evidence="9">Peptidase S41</fullName>
    </submittedName>
</protein>
<dbReference type="RefSeq" id="WP_225555102.1">
    <property type="nucleotide sequence ID" value="NZ_JADEYP010000044.1"/>
</dbReference>
<dbReference type="Gene3D" id="3.30.750.44">
    <property type="match status" value="1"/>
</dbReference>
<dbReference type="SUPFAM" id="SSF52096">
    <property type="entry name" value="ClpP/crotonase"/>
    <property type="match status" value="1"/>
</dbReference>
<keyword evidence="4" id="KW-0645">Protease</keyword>
<name>A0ABS7ZBE8_9SPHI</name>
<keyword evidence="6" id="KW-0720">Serine protease</keyword>
<dbReference type="InterPro" id="IPR036034">
    <property type="entry name" value="PDZ_sf"/>
</dbReference>
<feature type="chain" id="PRO_5045679421" evidence="7">
    <location>
        <begin position="20"/>
        <end position="740"/>
    </location>
</feature>
<evidence type="ECO:0000256" key="4">
    <source>
        <dbReference type="ARBA" id="ARBA00022670"/>
    </source>
</evidence>
<proteinExistence type="inferred from homology"/>
<organism evidence="9 10">
    <name type="scientific">Sphingobacterium bovistauri</name>
    <dbReference type="NCBI Taxonomy" id="2781959"/>
    <lineage>
        <taxon>Bacteria</taxon>
        <taxon>Pseudomonadati</taxon>
        <taxon>Bacteroidota</taxon>
        <taxon>Sphingobacteriia</taxon>
        <taxon>Sphingobacteriales</taxon>
        <taxon>Sphingobacteriaceae</taxon>
        <taxon>Sphingobacterium</taxon>
    </lineage>
</organism>
<evidence type="ECO:0000256" key="1">
    <source>
        <dbReference type="ARBA" id="ARBA00004496"/>
    </source>
</evidence>
<keyword evidence="5" id="KW-0378">Hydrolase</keyword>
<evidence type="ECO:0000256" key="5">
    <source>
        <dbReference type="ARBA" id="ARBA00022801"/>
    </source>
</evidence>
<evidence type="ECO:0000313" key="9">
    <source>
        <dbReference type="EMBL" id="MCA5006746.1"/>
    </source>
</evidence>
<keyword evidence="7" id="KW-0732">Signal</keyword>
<dbReference type="Pfam" id="PF03572">
    <property type="entry name" value="Peptidase_S41"/>
    <property type="match status" value="1"/>
</dbReference>
<keyword evidence="3" id="KW-0963">Cytoplasm</keyword>
<comment type="similarity">
    <text evidence="2">Belongs to the peptidase S41B family.</text>
</comment>
<dbReference type="Proteomes" id="UP001165302">
    <property type="component" value="Unassembled WGS sequence"/>
</dbReference>
<evidence type="ECO:0000256" key="7">
    <source>
        <dbReference type="SAM" id="SignalP"/>
    </source>
</evidence>
<dbReference type="InterPro" id="IPR012393">
    <property type="entry name" value="Tricorn_protease"/>
</dbReference>
<dbReference type="CDD" id="cd07562">
    <property type="entry name" value="Peptidase_S41_TRI"/>
    <property type="match status" value="1"/>
</dbReference>
<feature type="domain" description="Tail specific protease" evidence="8">
    <location>
        <begin position="519"/>
        <end position="717"/>
    </location>
</feature>
<comment type="subcellular location">
    <subcellularLocation>
        <location evidence="1">Cytoplasm</location>
    </subcellularLocation>
</comment>
<dbReference type="Gene3D" id="2.60.120.260">
    <property type="entry name" value="Galactose-binding domain-like"/>
    <property type="match status" value="1"/>
</dbReference>
<evidence type="ECO:0000256" key="2">
    <source>
        <dbReference type="ARBA" id="ARBA00008524"/>
    </source>
</evidence>
<evidence type="ECO:0000313" key="10">
    <source>
        <dbReference type="Proteomes" id="UP001165302"/>
    </source>
</evidence>
<accession>A0ABS7ZBE8</accession>
<dbReference type="PANTHER" id="PTHR43253:SF1">
    <property type="entry name" value="TRICORN PROTEASE HOMOLOG 2-RELATED"/>
    <property type="match status" value="1"/>
</dbReference>
<dbReference type="EMBL" id="JADEYP010000044">
    <property type="protein sequence ID" value="MCA5006746.1"/>
    <property type="molecule type" value="Genomic_DNA"/>
</dbReference>
<reference evidence="9" key="1">
    <citation type="submission" date="2020-10" db="EMBL/GenBank/DDBJ databases">
        <authorList>
            <person name="Lu T."/>
            <person name="Wang Q."/>
            <person name="Han X."/>
        </authorList>
    </citation>
    <scope>NUCLEOTIDE SEQUENCE</scope>
    <source>
        <strain evidence="9">WQ 366</strain>
    </source>
</reference>
<dbReference type="InterPro" id="IPR029045">
    <property type="entry name" value="ClpP/crotonase-like_dom_sf"/>
</dbReference>
<feature type="signal peptide" evidence="7">
    <location>
        <begin position="1"/>
        <end position="19"/>
    </location>
</feature>
<gene>
    <name evidence="9" type="ORF">IPZ78_16520</name>
</gene>
<evidence type="ECO:0000256" key="6">
    <source>
        <dbReference type="ARBA" id="ARBA00022825"/>
    </source>
</evidence>
<dbReference type="Gene3D" id="3.90.226.10">
    <property type="entry name" value="2-enoyl-CoA Hydratase, Chain A, domain 1"/>
    <property type="match status" value="1"/>
</dbReference>
<keyword evidence="10" id="KW-1185">Reference proteome</keyword>
<dbReference type="InterPro" id="IPR005151">
    <property type="entry name" value="Tail-specific_protease"/>
</dbReference>
<sequence length="740" mass="84492">MRKIIFTLVFVLFSTITFAQKSNSQQLNLDFEDNINGYPDKWGNFGSNDYKIYIDSTNAKSGKFSAVIENGTGKSAYKALAINLPHNYKGKSIQVKGFIKTENITDGYAGLWMRIDPELGFDNMNSRGITGTTDWKEYEITLPLIPEKTKQIVVGGLLVGKGKMWLDNLQISIDGKDLDNTNLEIYTKVLLPAENDKEFDKGSNITLTKLTDNTINNLELLGKIWGFLKYHHPEIAKGNYNWDYELFRVLPDYVKVKNIQERDDILTTWIEKYGKLPICKECKRTPNNAVLKPDLSWIKSSNLSLNLKTVLQEIYNNRNRGDNYYIKLFPNVGNPDFTNEKPYSEMSYPDEGFRLLSVYRFWNMIEYFFPNKHLTDKKWDSILKEYIPKCINAKTELDYELVTIQIIGEINDTHANLWGGGDKLAELRGNNYAPFKAEFIEKKLTVTDYFNLEFSENAKLKVGDIITHINKKTIKSIVDSLKVFYPSSNESAMLRDISADLLRSTINTINLSYISGNKSEQNDVPLFDRKQLNMYQWYKINKEEKCFKILDGNIGYITLATIKDEDIPEIKRSLNNTKGIIIDIRNYPSTFVPFKLGSYFFSESTPFVKFSNGNPTNPGEFTFTESLKIPHEENYYKGKLVILVNEKSQSQAEYTAMAFRAVKNSKVIGSTTAGADGNVSTIYLPGGLRTMISRIGVYYPDGTDTQRVGIIPDIIVKPTIEGIKKGKDEVLDKAIEFINQ</sequence>
<dbReference type="SMART" id="SM00245">
    <property type="entry name" value="TSPc"/>
    <property type="match status" value="1"/>
</dbReference>
<dbReference type="Gene3D" id="2.30.42.10">
    <property type="match status" value="1"/>
</dbReference>
<evidence type="ECO:0000256" key="3">
    <source>
        <dbReference type="ARBA" id="ARBA00022490"/>
    </source>
</evidence>
<dbReference type="PANTHER" id="PTHR43253">
    <property type="entry name" value="TRICORN PROTEASE HOMOLOG 2-RELATED"/>
    <property type="match status" value="1"/>
</dbReference>
<comment type="caution">
    <text evidence="9">The sequence shown here is derived from an EMBL/GenBank/DDBJ whole genome shotgun (WGS) entry which is preliminary data.</text>
</comment>